<proteinExistence type="predicted"/>
<dbReference type="AlphaFoldDB" id="A0A381Q3D8"/>
<evidence type="ECO:0000313" key="1">
    <source>
        <dbReference type="EMBL" id="SUZ73866.1"/>
    </source>
</evidence>
<evidence type="ECO:0008006" key="2">
    <source>
        <dbReference type="Google" id="ProtNLM"/>
    </source>
</evidence>
<organism evidence="1">
    <name type="scientific">marine metagenome</name>
    <dbReference type="NCBI Taxonomy" id="408172"/>
    <lineage>
        <taxon>unclassified sequences</taxon>
        <taxon>metagenomes</taxon>
        <taxon>ecological metagenomes</taxon>
    </lineage>
</organism>
<sequence>MTASLALPLLLSNLACGGSEGSALVTSSDPRLENIAVRILPDLASRSGMELRDPVRVERRSRAELERYLEFKIEEEFPEGRAELVSEAYGLLGLVPSDMDLKSTLKTLYLEQVAGFYDPDSTTLFVLDDQPDEAIESLLVHELVHAIQDQNTDLNAITALGLDNDRRVAAQAAIEGHATLVMFEFLMLQGQGASDVADVPDFSARLGPALAAARMESPALAGVPLVLQESVLFPYQGGVTFVEALWRERGARPPPFGSDLPGSTEQILHPEDFARGQQDVPRRIEVSVGEGWTRLYEDTLGELELGILLETVGASRTSAFGWGGDRWVLLVDGDGHRSLAWFGVWDTSAQREKFVRALEPRLSAFPHQASLTALEMDGLPGTRLLVGDVPDVTASVEDWTQNDR</sequence>
<gene>
    <name evidence="1" type="ORF">METZ01_LOCUS26720</name>
</gene>
<reference evidence="1" key="1">
    <citation type="submission" date="2018-05" db="EMBL/GenBank/DDBJ databases">
        <authorList>
            <person name="Lanie J.A."/>
            <person name="Ng W.-L."/>
            <person name="Kazmierczak K.M."/>
            <person name="Andrzejewski T.M."/>
            <person name="Davidsen T.M."/>
            <person name="Wayne K.J."/>
            <person name="Tettelin H."/>
            <person name="Glass J.I."/>
            <person name="Rusch D."/>
            <person name="Podicherti R."/>
            <person name="Tsui H.-C.T."/>
            <person name="Winkler M.E."/>
        </authorList>
    </citation>
    <scope>NUCLEOTIDE SEQUENCE</scope>
</reference>
<accession>A0A381Q3D8</accession>
<name>A0A381Q3D8_9ZZZZ</name>
<protein>
    <recommendedName>
        <fullName evidence="2">DUF4157 domain-containing protein</fullName>
    </recommendedName>
</protein>
<dbReference type="EMBL" id="UINC01001193">
    <property type="protein sequence ID" value="SUZ73866.1"/>
    <property type="molecule type" value="Genomic_DNA"/>
</dbReference>